<protein>
    <submittedName>
        <fullName evidence="2">Uncharacterized protein</fullName>
    </submittedName>
</protein>
<feature type="transmembrane region" description="Helical" evidence="1">
    <location>
        <begin position="21"/>
        <end position="42"/>
    </location>
</feature>
<evidence type="ECO:0000313" key="3">
    <source>
        <dbReference type="Proteomes" id="UP000305067"/>
    </source>
</evidence>
<gene>
    <name evidence="2" type="ORF">BDV98DRAFT_574651</name>
</gene>
<accession>A0A5C3Q5F8</accession>
<keyword evidence="3" id="KW-1185">Reference proteome</keyword>
<dbReference type="Proteomes" id="UP000305067">
    <property type="component" value="Unassembled WGS sequence"/>
</dbReference>
<keyword evidence="1" id="KW-0472">Membrane</keyword>
<evidence type="ECO:0000313" key="2">
    <source>
        <dbReference type="EMBL" id="TFK97325.1"/>
    </source>
</evidence>
<reference evidence="2 3" key="1">
    <citation type="journal article" date="2019" name="Nat. Ecol. Evol.">
        <title>Megaphylogeny resolves global patterns of mushroom evolution.</title>
        <authorList>
            <person name="Varga T."/>
            <person name="Krizsan K."/>
            <person name="Foldi C."/>
            <person name="Dima B."/>
            <person name="Sanchez-Garcia M."/>
            <person name="Sanchez-Ramirez S."/>
            <person name="Szollosi G.J."/>
            <person name="Szarkandi J.G."/>
            <person name="Papp V."/>
            <person name="Albert L."/>
            <person name="Andreopoulos W."/>
            <person name="Angelini C."/>
            <person name="Antonin V."/>
            <person name="Barry K.W."/>
            <person name="Bougher N.L."/>
            <person name="Buchanan P."/>
            <person name="Buyck B."/>
            <person name="Bense V."/>
            <person name="Catcheside P."/>
            <person name="Chovatia M."/>
            <person name="Cooper J."/>
            <person name="Damon W."/>
            <person name="Desjardin D."/>
            <person name="Finy P."/>
            <person name="Geml J."/>
            <person name="Haridas S."/>
            <person name="Hughes K."/>
            <person name="Justo A."/>
            <person name="Karasinski D."/>
            <person name="Kautmanova I."/>
            <person name="Kiss B."/>
            <person name="Kocsube S."/>
            <person name="Kotiranta H."/>
            <person name="LaButti K.M."/>
            <person name="Lechner B.E."/>
            <person name="Liimatainen K."/>
            <person name="Lipzen A."/>
            <person name="Lukacs Z."/>
            <person name="Mihaltcheva S."/>
            <person name="Morgado L.N."/>
            <person name="Niskanen T."/>
            <person name="Noordeloos M.E."/>
            <person name="Ohm R.A."/>
            <person name="Ortiz-Santana B."/>
            <person name="Ovrebo C."/>
            <person name="Racz N."/>
            <person name="Riley R."/>
            <person name="Savchenko A."/>
            <person name="Shiryaev A."/>
            <person name="Soop K."/>
            <person name="Spirin V."/>
            <person name="Szebenyi C."/>
            <person name="Tomsovsky M."/>
            <person name="Tulloss R.E."/>
            <person name="Uehling J."/>
            <person name="Grigoriev I.V."/>
            <person name="Vagvolgyi C."/>
            <person name="Papp T."/>
            <person name="Martin F.M."/>
            <person name="Miettinen O."/>
            <person name="Hibbett D.S."/>
            <person name="Nagy L.G."/>
        </authorList>
    </citation>
    <scope>NUCLEOTIDE SEQUENCE [LARGE SCALE GENOMIC DNA]</scope>
    <source>
        <strain evidence="2 3">CBS 309.79</strain>
    </source>
</reference>
<keyword evidence="1" id="KW-1133">Transmembrane helix</keyword>
<keyword evidence="1" id="KW-0812">Transmembrane</keyword>
<dbReference type="EMBL" id="ML178848">
    <property type="protein sequence ID" value="TFK97325.1"/>
    <property type="molecule type" value="Genomic_DNA"/>
</dbReference>
<dbReference type="AlphaFoldDB" id="A0A5C3Q5F8"/>
<organism evidence="2 3">
    <name type="scientific">Pterulicium gracile</name>
    <dbReference type="NCBI Taxonomy" id="1884261"/>
    <lineage>
        <taxon>Eukaryota</taxon>
        <taxon>Fungi</taxon>
        <taxon>Dikarya</taxon>
        <taxon>Basidiomycota</taxon>
        <taxon>Agaricomycotina</taxon>
        <taxon>Agaricomycetes</taxon>
        <taxon>Agaricomycetidae</taxon>
        <taxon>Agaricales</taxon>
        <taxon>Pleurotineae</taxon>
        <taxon>Pterulaceae</taxon>
        <taxon>Pterulicium</taxon>
    </lineage>
</organism>
<sequence>MWLGMRRRGCWRRRWLFREGLIEIRGVSLSIWFLVVPLILLITSCLVSSHLSRRNRVTHMYL</sequence>
<evidence type="ECO:0000256" key="1">
    <source>
        <dbReference type="SAM" id="Phobius"/>
    </source>
</evidence>
<proteinExistence type="predicted"/>
<name>A0A5C3Q5F8_9AGAR</name>